<protein>
    <submittedName>
        <fullName evidence="1">Uncharacterized protein</fullName>
    </submittedName>
</protein>
<dbReference type="Proteomes" id="UP000828251">
    <property type="component" value="Unassembled WGS sequence"/>
</dbReference>
<reference evidence="1 2" key="1">
    <citation type="journal article" date="2021" name="Plant Biotechnol. J.">
        <title>Multi-omics assisted identification of the key and species-specific regulatory components of drought-tolerant mechanisms in Gossypium stocksii.</title>
        <authorList>
            <person name="Yu D."/>
            <person name="Ke L."/>
            <person name="Zhang D."/>
            <person name="Wu Y."/>
            <person name="Sun Y."/>
            <person name="Mei J."/>
            <person name="Sun J."/>
            <person name="Sun Y."/>
        </authorList>
    </citation>
    <scope>NUCLEOTIDE SEQUENCE [LARGE SCALE GENOMIC DNA]</scope>
    <source>
        <strain evidence="2">cv. E1</strain>
        <tissue evidence="1">Leaf</tissue>
    </source>
</reference>
<gene>
    <name evidence="1" type="ORF">J1N35_022791</name>
</gene>
<name>A0A9D3VGN5_9ROSI</name>
<evidence type="ECO:0000313" key="1">
    <source>
        <dbReference type="EMBL" id="KAH1083030.1"/>
    </source>
</evidence>
<comment type="caution">
    <text evidence="1">The sequence shown here is derived from an EMBL/GenBank/DDBJ whole genome shotgun (WGS) entry which is preliminary data.</text>
</comment>
<proteinExistence type="predicted"/>
<keyword evidence="2" id="KW-1185">Reference proteome</keyword>
<organism evidence="1 2">
    <name type="scientific">Gossypium stocksii</name>
    <dbReference type="NCBI Taxonomy" id="47602"/>
    <lineage>
        <taxon>Eukaryota</taxon>
        <taxon>Viridiplantae</taxon>
        <taxon>Streptophyta</taxon>
        <taxon>Embryophyta</taxon>
        <taxon>Tracheophyta</taxon>
        <taxon>Spermatophyta</taxon>
        <taxon>Magnoliopsida</taxon>
        <taxon>eudicotyledons</taxon>
        <taxon>Gunneridae</taxon>
        <taxon>Pentapetalae</taxon>
        <taxon>rosids</taxon>
        <taxon>malvids</taxon>
        <taxon>Malvales</taxon>
        <taxon>Malvaceae</taxon>
        <taxon>Malvoideae</taxon>
        <taxon>Gossypium</taxon>
    </lineage>
</organism>
<accession>A0A9D3VGN5</accession>
<sequence length="109" mass="12723">MRFRVVLDVRLPLKRKKRVVFKQNNSAYKFFQYESLVFFGTMGCGEGFCPVRLKIGTHEMVFAWDLSVRASSRRVASTINRWLREDSGDSSWIRMEVDGDKDKMSFGTN</sequence>
<dbReference type="EMBL" id="JAIQCV010000007">
    <property type="protein sequence ID" value="KAH1083030.1"/>
    <property type="molecule type" value="Genomic_DNA"/>
</dbReference>
<evidence type="ECO:0000313" key="2">
    <source>
        <dbReference type="Proteomes" id="UP000828251"/>
    </source>
</evidence>
<dbReference type="AlphaFoldDB" id="A0A9D3VGN5"/>